<gene>
    <name evidence="5" type="ORF">B7C51_22400</name>
</gene>
<dbReference type="GO" id="GO:0005975">
    <property type="term" value="P:carbohydrate metabolic process"/>
    <property type="evidence" value="ECO:0007669"/>
    <property type="project" value="UniProtKB-ARBA"/>
</dbReference>
<dbReference type="Pfam" id="PF21774">
    <property type="entry name" value="NagJ_C"/>
    <property type="match status" value="1"/>
</dbReference>
<dbReference type="InterPro" id="IPR000421">
    <property type="entry name" value="FA58C"/>
</dbReference>
<dbReference type="InterPro" id="IPR008979">
    <property type="entry name" value="Galactose-bd-like_sf"/>
</dbReference>
<feature type="active site" description="Proton donor" evidence="3">
    <location>
        <position position="278"/>
    </location>
</feature>
<dbReference type="Gene3D" id="3.20.20.80">
    <property type="entry name" value="Glycosidases"/>
    <property type="match status" value="1"/>
</dbReference>
<dbReference type="InterPro" id="IPR017853">
    <property type="entry name" value="GH"/>
</dbReference>
<evidence type="ECO:0000256" key="1">
    <source>
        <dbReference type="ARBA" id="ARBA00022801"/>
    </source>
</evidence>
<dbReference type="Gene3D" id="3.30.379.10">
    <property type="entry name" value="Chitobiase/beta-hexosaminidase domain 2-like"/>
    <property type="match status" value="1"/>
</dbReference>
<evidence type="ECO:0000259" key="4">
    <source>
        <dbReference type="PROSITE" id="PS52009"/>
    </source>
</evidence>
<evidence type="ECO:0000256" key="3">
    <source>
        <dbReference type="PROSITE-ProRule" id="PRU01353"/>
    </source>
</evidence>
<dbReference type="SUPFAM" id="SSF51445">
    <property type="entry name" value="(Trans)glycosidases"/>
    <property type="match status" value="1"/>
</dbReference>
<dbReference type="Pfam" id="PF07555">
    <property type="entry name" value="NAGidase"/>
    <property type="match status" value="1"/>
</dbReference>
<dbReference type="InterPro" id="IPR015882">
    <property type="entry name" value="HEX_bac_N"/>
</dbReference>
<dbReference type="PANTHER" id="PTHR13170:SF16">
    <property type="entry name" value="PROTEIN O-GLCNACASE"/>
    <property type="match status" value="1"/>
</dbReference>
<dbReference type="EMBL" id="CP020557">
    <property type="protein sequence ID" value="ARF70007.1"/>
    <property type="molecule type" value="Genomic_DNA"/>
</dbReference>
<dbReference type="SUPFAM" id="SSF49785">
    <property type="entry name" value="Galactose-binding domain-like"/>
    <property type="match status" value="1"/>
</dbReference>
<dbReference type="Gene3D" id="2.60.120.260">
    <property type="entry name" value="Galactose-binding domain-like"/>
    <property type="match status" value="1"/>
</dbReference>
<reference evidence="5 6" key="1">
    <citation type="submission" date="2017-03" db="EMBL/GenBank/DDBJ databases">
        <title>Paenibacillus larvae genome sequencing.</title>
        <authorList>
            <person name="Dingman D.W."/>
        </authorList>
    </citation>
    <scope>NUCLEOTIDE SEQUENCE [LARGE SCALE GENOMIC DNA]</scope>
    <source>
        <strain evidence="5 6">SAG 10367</strain>
    </source>
</reference>
<dbReference type="PROSITE" id="PS52009">
    <property type="entry name" value="GH84"/>
    <property type="match status" value="1"/>
</dbReference>
<dbReference type="PANTHER" id="PTHR13170">
    <property type="entry name" value="O-GLCNACASE"/>
    <property type="match status" value="1"/>
</dbReference>
<dbReference type="InterPro" id="IPR029018">
    <property type="entry name" value="Hex-like_dom2"/>
</dbReference>
<dbReference type="RefSeq" id="WP_083041295.1">
    <property type="nucleotide sequence ID" value="NZ_CP020557.1"/>
</dbReference>
<keyword evidence="2 3" id="KW-0326">Glycosidase</keyword>
<dbReference type="GO" id="GO:1901135">
    <property type="term" value="P:carbohydrate derivative metabolic process"/>
    <property type="evidence" value="ECO:0007669"/>
    <property type="project" value="UniProtKB-ARBA"/>
</dbReference>
<accession>A0A1V0UXW7</accession>
<dbReference type="Proteomes" id="UP000192727">
    <property type="component" value="Chromosome"/>
</dbReference>
<evidence type="ECO:0000313" key="6">
    <source>
        <dbReference type="Proteomes" id="UP000192727"/>
    </source>
</evidence>
<feature type="domain" description="GH84" evidence="4">
    <location>
        <begin position="163"/>
        <end position="443"/>
    </location>
</feature>
<dbReference type="Pfam" id="PF00754">
    <property type="entry name" value="F5_F8_type_C"/>
    <property type="match status" value="1"/>
</dbReference>
<evidence type="ECO:0000256" key="2">
    <source>
        <dbReference type="ARBA" id="ARBA00023295"/>
    </source>
</evidence>
<comment type="similarity">
    <text evidence="3">Belongs to the glycosyl hydrolase 84 family.</text>
</comment>
<protein>
    <recommendedName>
        <fullName evidence="4">GH84 domain-containing protein</fullName>
    </recommendedName>
</protein>
<organism evidence="5 6">
    <name type="scientific">Paenibacillus larvae subsp. pulvifaciens</name>
    <dbReference type="NCBI Taxonomy" id="1477"/>
    <lineage>
        <taxon>Bacteria</taxon>
        <taxon>Bacillati</taxon>
        <taxon>Bacillota</taxon>
        <taxon>Bacilli</taxon>
        <taxon>Bacillales</taxon>
        <taxon>Paenibacillaceae</taxon>
        <taxon>Paenibacillus</taxon>
    </lineage>
</organism>
<sequence>MMEKLVVQETPAIFPVPRSMKMVGLGFLLSSVVGIVAAKGADPSAVREVEQTLKAAGVKRIEHHPDLLSGKTPVTIFIGSGVDHPAFKNAIQALNLNVSGLLPKEGYLLAAGHALLSRGIVLLAGTDARATYYAAQTFRQLIQRKNGQPFIPGIFLIDHPVMTYRGAIEGFYGKPWSHQDRLSLLTFFGRHKMNTYVYAAKDDPYLRDRWRDSYPKEELKKIQELVQASREHHIDFVYTISPGLDICFSCEKEFKLLIQKAESMWQIGVRHFALLLDDISLEMKCESDKDMFASYKSPAAAAHAFLLNRFYKEFILTHSPSNSLLTVPTDYYQEETTDYRELFSELVHPDIRVYWTGIGIAPATITIKDADKISSIFKHPLLLWDNYPVTDYIRERLFLGPLEGRDAGLADHGVIGLTANPMEHAESSKLALFTIADYVWNPKAYDPFVSWEASLKEFGGPVYPELRRFAENNLSSAVRETESPTLTKLIQALWKSLDSGKAEKEARTLIFEFLRLEQLPQKILAIQNNSFLREIEEWLLKIKHYGIAGQASVHLLTAIAGNLQKEAKEYHNQLQEQLAKDTVDVYEPVTRASSRKLDGINRIRGTNELIQYTPEYGPRTETNEWGYEITVRNGKIVKQGANNNEIPPDGYVLSLHSEDWLKNNSIVGAKVSIDHSEVTILIEKGIYPVPNKKVLAAGVMEPFLNRVLKAYSLWNGGDENKGPFSSLSPWKDYKLRNMTDGRPDTFFWSNGAPKEGDYVGVHLGHRQDIHRIELYMGAVNSGSPQYNDYIHQGKMEISDNGFHWISVGAFTGQRDIIIDPSPGTQCKMVRFRCTSEQVEWVQIREFTVK</sequence>
<dbReference type="InterPro" id="IPR049019">
    <property type="entry name" value="NagJ-like_helical"/>
</dbReference>
<dbReference type="GO" id="GO:0015929">
    <property type="term" value="F:hexosaminidase activity"/>
    <property type="evidence" value="ECO:0007669"/>
    <property type="project" value="UniProtKB-ARBA"/>
</dbReference>
<dbReference type="SUPFAM" id="SSF140657">
    <property type="entry name" value="Hyaluronidase post-catalytic domain-like"/>
    <property type="match status" value="1"/>
</dbReference>
<dbReference type="Pfam" id="PF02838">
    <property type="entry name" value="Glyco_hydro_20b"/>
    <property type="match status" value="1"/>
</dbReference>
<dbReference type="InterPro" id="IPR011496">
    <property type="entry name" value="O-GlcNAcase_cat"/>
</dbReference>
<name>A0A1V0UXW7_9BACL</name>
<evidence type="ECO:0000313" key="5">
    <source>
        <dbReference type="EMBL" id="ARF70007.1"/>
    </source>
</evidence>
<dbReference type="SUPFAM" id="SSF55545">
    <property type="entry name" value="beta-N-acetylhexosaminidase-like domain"/>
    <property type="match status" value="1"/>
</dbReference>
<proteinExistence type="inferred from homology"/>
<dbReference type="AlphaFoldDB" id="A0A1V0UXW7"/>
<keyword evidence="1 3" id="KW-0378">Hydrolase</keyword>
<dbReference type="Gene3D" id="1.20.58.460">
    <property type="entry name" value="Hyaluronidase post-catalytic domain-like"/>
    <property type="match status" value="1"/>
</dbReference>
<dbReference type="InterPro" id="IPR051822">
    <property type="entry name" value="Glycosyl_Hydrolase_84"/>
</dbReference>